<keyword evidence="1" id="KW-0472">Membrane</keyword>
<proteinExistence type="predicted"/>
<keyword evidence="1" id="KW-0812">Transmembrane</keyword>
<evidence type="ECO:0000313" key="3">
    <source>
        <dbReference type="Proteomes" id="UP000177268"/>
    </source>
</evidence>
<protein>
    <recommendedName>
        <fullName evidence="4">POTRA domain-containing protein</fullName>
    </recommendedName>
</protein>
<evidence type="ECO:0000256" key="1">
    <source>
        <dbReference type="SAM" id="Phobius"/>
    </source>
</evidence>
<sequence>MVTRASVFRRKFGRTITCIVLVLVSSIGLYKLSTRLFYIQTIEVIGQGVDVHIDGTRISRNLLFFPAEKLRARVLLDNPLLSDVQFQKKYPHTLRIIPMVRTPFVRLQTLDRLTLLDRSGIVLTDGDNGLPLPILAFSIPAIRVGEAIMDARVKQALAFIEGARSFLPIESITEIEGGYLQAKTGKTDIFFPQDRQVGDILATLQTLMTGVRIKGTLPAVVDLRFDKPIIK</sequence>
<name>A0A1F5ZFI5_9BACT</name>
<comment type="caution">
    <text evidence="2">The sequence shown here is derived from an EMBL/GenBank/DDBJ whole genome shotgun (WGS) entry which is preliminary data.</text>
</comment>
<feature type="transmembrane region" description="Helical" evidence="1">
    <location>
        <begin position="12"/>
        <end position="30"/>
    </location>
</feature>
<dbReference type="Proteomes" id="UP000177268">
    <property type="component" value="Unassembled WGS sequence"/>
</dbReference>
<evidence type="ECO:0000313" key="2">
    <source>
        <dbReference type="EMBL" id="OGG11266.1"/>
    </source>
</evidence>
<evidence type="ECO:0008006" key="4">
    <source>
        <dbReference type="Google" id="ProtNLM"/>
    </source>
</evidence>
<accession>A0A1F5ZFI5</accession>
<dbReference type="AlphaFoldDB" id="A0A1F5ZFI5"/>
<dbReference type="STRING" id="1798370.A2Z00_02120"/>
<reference evidence="2 3" key="1">
    <citation type="journal article" date="2016" name="Nat. Commun.">
        <title>Thousands of microbial genomes shed light on interconnected biogeochemical processes in an aquifer system.</title>
        <authorList>
            <person name="Anantharaman K."/>
            <person name="Brown C.T."/>
            <person name="Hug L.A."/>
            <person name="Sharon I."/>
            <person name="Castelle C.J."/>
            <person name="Probst A.J."/>
            <person name="Thomas B.C."/>
            <person name="Singh A."/>
            <person name="Wilkins M.J."/>
            <person name="Karaoz U."/>
            <person name="Brodie E.L."/>
            <person name="Williams K.H."/>
            <person name="Hubbard S.S."/>
            <person name="Banfield J.F."/>
        </authorList>
    </citation>
    <scope>NUCLEOTIDE SEQUENCE [LARGE SCALE GENOMIC DNA]</scope>
</reference>
<organism evidence="2 3">
    <name type="scientific">Candidatus Gottesmanbacteria bacterium RBG_13_45_10</name>
    <dbReference type="NCBI Taxonomy" id="1798370"/>
    <lineage>
        <taxon>Bacteria</taxon>
        <taxon>Candidatus Gottesmaniibacteriota</taxon>
    </lineage>
</organism>
<dbReference type="EMBL" id="MFIZ01000033">
    <property type="protein sequence ID" value="OGG11266.1"/>
    <property type="molecule type" value="Genomic_DNA"/>
</dbReference>
<keyword evidence="1" id="KW-1133">Transmembrane helix</keyword>
<gene>
    <name evidence="2" type="ORF">A2Z00_02120</name>
</gene>